<feature type="domain" description="SsuA/THI5-like" evidence="1">
    <location>
        <begin position="51"/>
        <end position="266"/>
    </location>
</feature>
<protein>
    <submittedName>
        <fullName evidence="2">Nitrate ABC transporter substrate-binding protein</fullName>
    </submittedName>
</protein>
<dbReference type="PANTHER" id="PTHR31528">
    <property type="entry name" value="4-AMINO-5-HYDROXYMETHYL-2-METHYLPYRIMIDINE PHOSPHATE SYNTHASE THI11-RELATED"/>
    <property type="match status" value="1"/>
</dbReference>
<dbReference type="OrthoDB" id="9815602at2"/>
<keyword evidence="3" id="KW-1185">Reference proteome</keyword>
<accession>A0A1V4HU69</accession>
<dbReference type="EMBL" id="MWPQ01000059">
    <property type="protein sequence ID" value="OPH81507.1"/>
    <property type="molecule type" value="Genomic_DNA"/>
</dbReference>
<reference evidence="2 3" key="1">
    <citation type="submission" date="2017-02" db="EMBL/GenBank/DDBJ databases">
        <title>Genome sequence of the nitrite-oxidizing bacterium Nitrobacter vulgaris strain Ab1.</title>
        <authorList>
            <person name="Mellbye B.L."/>
            <person name="Davis E.W."/>
            <person name="Spieck E."/>
            <person name="Chang J.H."/>
            <person name="Bottomley P.J."/>
            <person name="Sayavedra-Soto L.A."/>
        </authorList>
    </citation>
    <scope>NUCLEOTIDE SEQUENCE [LARGE SCALE GENOMIC DNA]</scope>
    <source>
        <strain evidence="2 3">Ab1</strain>
    </source>
</reference>
<evidence type="ECO:0000313" key="3">
    <source>
        <dbReference type="Proteomes" id="UP000189940"/>
    </source>
</evidence>
<dbReference type="Gene3D" id="3.40.190.10">
    <property type="entry name" value="Periplasmic binding protein-like II"/>
    <property type="match status" value="2"/>
</dbReference>
<proteinExistence type="predicted"/>
<dbReference type="AlphaFoldDB" id="A0A1V4HU69"/>
<dbReference type="GO" id="GO:0009228">
    <property type="term" value="P:thiamine biosynthetic process"/>
    <property type="evidence" value="ECO:0007669"/>
    <property type="project" value="InterPro"/>
</dbReference>
<comment type="caution">
    <text evidence="2">The sequence shown here is derived from an EMBL/GenBank/DDBJ whole genome shotgun (WGS) entry which is preliminary data.</text>
</comment>
<name>A0A1V4HU69_NITVU</name>
<dbReference type="SUPFAM" id="SSF53850">
    <property type="entry name" value="Periplasmic binding protein-like II"/>
    <property type="match status" value="1"/>
</dbReference>
<dbReference type="STRING" id="29421.B2M20_17115"/>
<evidence type="ECO:0000313" key="2">
    <source>
        <dbReference type="EMBL" id="OPH81507.1"/>
    </source>
</evidence>
<dbReference type="InterPro" id="IPR027939">
    <property type="entry name" value="NMT1/THI5"/>
</dbReference>
<evidence type="ECO:0000259" key="1">
    <source>
        <dbReference type="Pfam" id="PF09084"/>
    </source>
</evidence>
<sequence>MQIRSIRLWYVLLVLVSAVGVAYLGVAGGRADAGAPTEIKFSLDRPIDAAVAPVVLASTRGLFSAEGLNVTTMAATDTADAIARVAVGTSELALADLNALIRFRDQPGVRPIKAVFVLFDKTAYAFIARKSRGITTLADIEGKTVGVTDGDLSIRLWPALARRNGLKLKAVKLQQIGPAVREPMLSAGQLDAISGLSYLSAIDLRNRGIPADDIAVLRFSDYGCAAYGKALIVNPEFAADKPEAVKAFVRAVIAGLRLTIREPAQAVDDVLGQMASGSRAVELQRLHAVLSDNILTSEVRHRGIGGIDPVRFETLLDQIAENFKFRNRPAATDIFDSSFLPPASDRKITQAE</sequence>
<gene>
    <name evidence="2" type="ORF">B2M20_17115</name>
</gene>
<dbReference type="PANTHER" id="PTHR31528:SF15">
    <property type="entry name" value="RIBOFLAVIN-BINDING PROTEIN RIBY"/>
    <property type="match status" value="1"/>
</dbReference>
<dbReference type="InterPro" id="IPR015168">
    <property type="entry name" value="SsuA/THI5"/>
</dbReference>
<dbReference type="RefSeq" id="WP_079448242.1">
    <property type="nucleotide sequence ID" value="NZ_MWPQ01000059.1"/>
</dbReference>
<dbReference type="Pfam" id="PF09084">
    <property type="entry name" value="NMT1"/>
    <property type="match status" value="1"/>
</dbReference>
<organism evidence="2 3">
    <name type="scientific">Nitrobacter vulgaris</name>
    <dbReference type="NCBI Taxonomy" id="29421"/>
    <lineage>
        <taxon>Bacteria</taxon>
        <taxon>Pseudomonadati</taxon>
        <taxon>Pseudomonadota</taxon>
        <taxon>Alphaproteobacteria</taxon>
        <taxon>Hyphomicrobiales</taxon>
        <taxon>Nitrobacteraceae</taxon>
        <taxon>Nitrobacter</taxon>
    </lineage>
</organism>
<dbReference type="Proteomes" id="UP000189940">
    <property type="component" value="Unassembled WGS sequence"/>
</dbReference>